<protein>
    <recommendedName>
        <fullName evidence="1">Aminoglycoside phosphotransferase domain-containing protein</fullName>
    </recommendedName>
</protein>
<reference evidence="2" key="1">
    <citation type="journal article" date="2014" name="Int. J. Syst. Evol. Microbiol.">
        <title>Complete genome sequence of Corynebacterium casei LMG S-19264T (=DSM 44701T), isolated from a smear-ripened cheese.</title>
        <authorList>
            <consortium name="US DOE Joint Genome Institute (JGI-PGF)"/>
            <person name="Walter F."/>
            <person name="Albersmeier A."/>
            <person name="Kalinowski J."/>
            <person name="Ruckert C."/>
        </authorList>
    </citation>
    <scope>NUCLEOTIDE SEQUENCE</scope>
    <source>
        <strain evidence="2">CGMCC 1.15085</strain>
    </source>
</reference>
<reference evidence="2" key="2">
    <citation type="submission" date="2020-09" db="EMBL/GenBank/DDBJ databases">
        <authorList>
            <person name="Sun Q."/>
            <person name="Zhou Y."/>
        </authorList>
    </citation>
    <scope>NUCLEOTIDE SEQUENCE</scope>
    <source>
        <strain evidence="2">CGMCC 1.15085</strain>
    </source>
</reference>
<organism evidence="2 3">
    <name type="scientific">Flexivirga endophytica</name>
    <dbReference type="NCBI Taxonomy" id="1849103"/>
    <lineage>
        <taxon>Bacteria</taxon>
        <taxon>Bacillati</taxon>
        <taxon>Actinomycetota</taxon>
        <taxon>Actinomycetes</taxon>
        <taxon>Micrococcales</taxon>
        <taxon>Dermacoccaceae</taxon>
        <taxon>Flexivirga</taxon>
    </lineage>
</organism>
<sequence>MPMDLTQAQALLSDRFEGVRNVVAVRAGAWSTPYFFDARIDGVERELVARFGPHLDDFAKDALASSWGCPDLPVPRAHALLRTGDGFGAVTERMSGGFLEDLDAVGWSRALPRVFAAIDRLRQVRLQTDLPVSVAVDDGVEIAFDTGQLGLTLSWHDWLTSLSDEPGERGGGWSGPLAASPTGDRSFHAGMELLATLSEGMEPPRSFVHCDLLNRNVTVADDGSALRAVFDWGCLFAGDYLYDVAWLEFWAPWHAGLARLDVRAAARAHFEQTDPAMDAFDERMRLCAIHIGLCHLAYNAYVGNPDEIAACDRRMAEYDARRGAPI</sequence>
<evidence type="ECO:0000259" key="1">
    <source>
        <dbReference type="Pfam" id="PF01636"/>
    </source>
</evidence>
<evidence type="ECO:0000313" key="3">
    <source>
        <dbReference type="Proteomes" id="UP000636793"/>
    </source>
</evidence>
<dbReference type="Proteomes" id="UP000636793">
    <property type="component" value="Unassembled WGS sequence"/>
</dbReference>
<dbReference type="EMBL" id="BMHI01000003">
    <property type="protein sequence ID" value="GGB29933.1"/>
    <property type="molecule type" value="Genomic_DNA"/>
</dbReference>
<dbReference type="RefSeq" id="WP_188836903.1">
    <property type="nucleotide sequence ID" value="NZ_BMHI01000003.1"/>
</dbReference>
<dbReference type="AlphaFoldDB" id="A0A916T485"/>
<proteinExistence type="predicted"/>
<dbReference type="InterPro" id="IPR011009">
    <property type="entry name" value="Kinase-like_dom_sf"/>
</dbReference>
<accession>A0A916T485</accession>
<evidence type="ECO:0000313" key="2">
    <source>
        <dbReference type="EMBL" id="GGB29933.1"/>
    </source>
</evidence>
<dbReference type="Gene3D" id="3.90.1200.10">
    <property type="match status" value="1"/>
</dbReference>
<feature type="domain" description="Aminoglycoside phosphotransferase" evidence="1">
    <location>
        <begin position="72"/>
        <end position="267"/>
    </location>
</feature>
<keyword evidence="3" id="KW-1185">Reference proteome</keyword>
<dbReference type="Gene3D" id="3.30.200.150">
    <property type="match status" value="1"/>
</dbReference>
<comment type="caution">
    <text evidence="2">The sequence shown here is derived from an EMBL/GenBank/DDBJ whole genome shotgun (WGS) entry which is preliminary data.</text>
</comment>
<gene>
    <name evidence="2" type="ORF">GCM10011492_20410</name>
</gene>
<dbReference type="InterPro" id="IPR002575">
    <property type="entry name" value="Aminoglycoside_PTrfase"/>
</dbReference>
<dbReference type="SUPFAM" id="SSF56112">
    <property type="entry name" value="Protein kinase-like (PK-like)"/>
    <property type="match status" value="1"/>
</dbReference>
<name>A0A916T485_9MICO</name>
<dbReference type="Pfam" id="PF01636">
    <property type="entry name" value="APH"/>
    <property type="match status" value="1"/>
</dbReference>